<name>A0ABQ5NER7_9MICO</name>
<dbReference type="InterPro" id="IPR043519">
    <property type="entry name" value="NT_sf"/>
</dbReference>
<reference evidence="2" key="1">
    <citation type="submission" date="2022-08" db="EMBL/GenBank/DDBJ databases">
        <title>Draft genome sequence of Microbacterium arabinogalactanolyticum JCM 9171.</title>
        <authorList>
            <person name="Fujita K."/>
            <person name="Ishiwata A."/>
            <person name="Fushinobu S."/>
        </authorList>
    </citation>
    <scope>NUCLEOTIDE SEQUENCE</scope>
    <source>
        <strain evidence="2">JCM 9171</strain>
    </source>
</reference>
<dbReference type="InterPro" id="IPR007344">
    <property type="entry name" value="GrpB/CoaE"/>
</dbReference>
<feature type="compositionally biased region" description="Basic and acidic residues" evidence="1">
    <location>
        <begin position="168"/>
        <end position="186"/>
    </location>
</feature>
<protein>
    <recommendedName>
        <fullName evidence="4">GrpB family protein</fullName>
    </recommendedName>
</protein>
<feature type="region of interest" description="Disordered" evidence="1">
    <location>
        <begin position="166"/>
        <end position="186"/>
    </location>
</feature>
<dbReference type="SUPFAM" id="SSF81301">
    <property type="entry name" value="Nucleotidyltransferase"/>
    <property type="match status" value="1"/>
</dbReference>
<gene>
    <name evidence="2" type="ORF">MIAR_05130</name>
</gene>
<organism evidence="2 3">
    <name type="scientific">Microbacterium arabinogalactanolyticum</name>
    <dbReference type="NCBI Taxonomy" id="69365"/>
    <lineage>
        <taxon>Bacteria</taxon>
        <taxon>Bacillati</taxon>
        <taxon>Actinomycetota</taxon>
        <taxon>Actinomycetes</taxon>
        <taxon>Micrococcales</taxon>
        <taxon>Microbacteriaceae</taxon>
        <taxon>Microbacterium</taxon>
    </lineage>
</organism>
<evidence type="ECO:0000313" key="2">
    <source>
        <dbReference type="EMBL" id="GLC83925.1"/>
    </source>
</evidence>
<accession>A0ABQ5NER7</accession>
<evidence type="ECO:0000313" key="3">
    <source>
        <dbReference type="Proteomes" id="UP001165068"/>
    </source>
</evidence>
<sequence length="186" mass="20886">MLVEYDSDWPRLFDDAAEALRSAGNPAWTIEHIGSTAVPGMMAKPVIDIAVRLVDQGDLDHHRQGLERGGWRVGSGVRTHVVMLFEQGGARLRIAHFFAPEQWPNAHQRVLRDWLRTHPDDAARYQHAKQEAARRATGRRNYNDAKTAVIQEIMDRARAARGLPAVNVHDKQSHASGNEEARHPEG</sequence>
<comment type="caution">
    <text evidence="2">The sequence shown here is derived from an EMBL/GenBank/DDBJ whole genome shotgun (WGS) entry which is preliminary data.</text>
</comment>
<dbReference type="PANTHER" id="PTHR34822">
    <property type="entry name" value="GRPB DOMAIN PROTEIN (AFU_ORTHOLOGUE AFUA_1G01530)"/>
    <property type="match status" value="1"/>
</dbReference>
<evidence type="ECO:0000256" key="1">
    <source>
        <dbReference type="SAM" id="MobiDB-lite"/>
    </source>
</evidence>
<dbReference type="Gene3D" id="3.30.460.10">
    <property type="entry name" value="Beta Polymerase, domain 2"/>
    <property type="match status" value="1"/>
</dbReference>
<keyword evidence="3" id="KW-1185">Reference proteome</keyword>
<dbReference type="PANTHER" id="PTHR34822:SF1">
    <property type="entry name" value="GRPB FAMILY PROTEIN"/>
    <property type="match status" value="1"/>
</dbReference>
<evidence type="ECO:0008006" key="4">
    <source>
        <dbReference type="Google" id="ProtNLM"/>
    </source>
</evidence>
<dbReference type="Pfam" id="PF04229">
    <property type="entry name" value="GrpB"/>
    <property type="match status" value="1"/>
</dbReference>
<dbReference type="RefSeq" id="WP_285630844.1">
    <property type="nucleotide sequence ID" value="NZ_BAAAUK010000003.1"/>
</dbReference>
<proteinExistence type="predicted"/>
<dbReference type="Proteomes" id="UP001165068">
    <property type="component" value="Unassembled WGS sequence"/>
</dbReference>
<dbReference type="EMBL" id="BRZC01000003">
    <property type="protein sequence ID" value="GLC83925.1"/>
    <property type="molecule type" value="Genomic_DNA"/>
</dbReference>